<dbReference type="InterPro" id="IPR041588">
    <property type="entry name" value="Integrase_H2C2"/>
</dbReference>
<dbReference type="PANTHER" id="PTHR47331:SF4">
    <property type="entry name" value="PEPTIDASE S1 DOMAIN-CONTAINING PROTEIN"/>
    <property type="match status" value="1"/>
</dbReference>
<dbReference type="Pfam" id="PF05380">
    <property type="entry name" value="Peptidase_A17"/>
    <property type="match status" value="1"/>
</dbReference>
<dbReference type="InterPro" id="IPR005312">
    <property type="entry name" value="DUF1759"/>
</dbReference>
<proteinExistence type="predicted"/>
<feature type="region of interest" description="Disordered" evidence="1">
    <location>
        <begin position="2386"/>
        <end position="2424"/>
    </location>
</feature>
<protein>
    <submittedName>
        <fullName evidence="4">(diamondback moth) hypothetical protein</fullName>
    </submittedName>
</protein>
<dbReference type="Proteomes" id="UP000653454">
    <property type="component" value="Unassembled WGS sequence"/>
</dbReference>
<sequence length="2445" mass="279693">MEALLKRQDEIAELINRIKINFKKDPLKRKTPAYLKTRQEALDNLWGEFESNHELLLPYKDNPFKYFIENVYEATLNLCEEVRAAFSSVLPSSSSKQVDQATEPCGEVDELIARQRTNFRAFTRLLKSIKVEYITENWELEDELRTIKSRWQIIDELHFKIDNILCGEDEQYEGEFSQHETLYKDMKRTLNQKLIAKVHQHQSTPKLVIPVFTGNYTQWPTFHDLFTEAIHNNSTLSKAQKMQHLKGKLKGEAERLIQHLHIAAENYDTAWEILLHRFSNHQILFTNQIEVFLNQPNVHKQTSFELKRLHDTSMECIHAIHNLGVDTSTWDPLLVHLISKKLDVQTYTDYKESRKSPRELPSLGEFMTFLECKFTALEPVQRKERENTSSTSSAPAKQPPYQYKNTSGKIPYKNYYQANSTSYISRCPLCNFEHELYRCKRFIAMSPETKLRAISKQKICVNCLYKHHDKTCNSTKRCKECNAEHNTLLHEAFANNVKSGYTQQSSSTPSKHNVNHVASPDEEILLTTILIQVQKSDGTYITLRALLDQGSQISLISENAAQILGLKRISYHASVSGIGTSSKQSKGMITMQCKSIYDDHAFSTQALIISTVINNLPNNSFERQGWSHLQHIKLADPEYNVSRPIDILFDASVYSDIIMSGLIKGPTQAPIAQQTKLGWVLSGNVRTFNCNVVINNLADIKKYWEIEDIQDKSSVSEADEKCEKFYQATTRRLESGRYEVAIPMKSGFEKQLGASQGKAIAQFKQIEQKLNKNPELSDAYKTFMREYEQLGHMRQVYTSTEPSCYLPHHGVLKLDSNTTKLRVVFNASSVTSSGSSLNDLMERGPNLQQDLLPLVLKWRQYKYVLVCDIEKMFRQIMVREEDQPLQSIVWRESSDIPIKHYHLTTLSYGFKASPYIAIRTLQQIGLDHAEKYPLAAEAAKSSFFMDDLLSGHDDIKQAKVLQQQLIQMFQAAGMNLRKWSSNNLELIKDLSSEQLDTPLDFKCIETRKTLGLRWNPATDTFSFKNPLENTINKSLSKRKLLSDISRIFDPFGWISPITIRAKLLFQKAWTTGVSWDEEVPEEIMLEWNQIKQDFQNIDSLIITRHLGNMQGPFQLHAFCDSSEKAYACVIYIVTQNNKGETISTLVAAKTKLAPLNKVLTIPRLELCSALLLTQLVNTVLQTYENKDNITITAWSDSMITLGWLQGEATRWKQFVSHRVQQIKEVVPASNWRHVRSEDNAADCASRGISTQQLKEHRLWWEGPEWLKTYDPESAPTIKYETPKIEEKKAAQVNMTVQAKPVPFTNTLLCEHSSMSHVTRVVAWILRFIAKSSKRHNAESSSSLTSAELNNAEQLIVKEYQHIEYEEDITHLKKHGRVATNSKLVSLNPFLDEHSILRVGGRLRNSHINASAKHPIILSSHSRLTELLINQAHQRTLHGGARLTLSYIRERFWIVSGIRTVKRQLRKCVKCRRFTTETHQQIMADLPAPRVTPSRPFTHTGIDFTGHVEVKSNKGRGIRTSKGYVAVFVCLATKAVHLELVSDLSTPMFLQAFHRFCNRHSTPSHCYSDNGTNFVGANRLLKREYQEIIQNINKDFFDSINHLDIQWHFNAPAWPSAGGLWESAVKSLKYHLKRVLGDQKLTYEEFTTLLSHVEACLNSRPLCALTEDPDYDHLTPGHFLVGGPILSRPQVQSDNISLPKRWQLIQAMNKQIWKCWSNDYLQQLQARSKWRTPIENIKKDDIVVIREDNIPRGRWAIGRVIEIHPGKDNHIRVVTLKTQGNIIKRPVSKLIILPVQNSAENTSDNSSVNANQHKNKQQPKGLSLKSLVCTMLLLFMTLLSTSSAQNNPTFNVTSLQESQGFYFDKISDMQFIRDRWKLVVFYNMSTYWQGIHDVKQYVYHIKELCDTSNTQYGSMTMQLEHEISEIEHYNTLLRSHNKRKKRGLINGVGYVANSLFGILDDNFAEQYEKDIQKITQNENHIQDLVKNQTLVLEAESNILHRNENIMKKQFSFIRNHIKNLTTTINGVRLDYNNTIYIMSSSLAIHIILTNLRATQNSLINMVTDISQGHIDSRLLSPEQLEAQLNIISRQLRGDLSLPISKASIKDLYKLLRVFVRVRNDYLIMEVNIPLVNNELLQLDKIISMPQRKDNHTFYVIPALPYIAFNLRKDMGVLLSEQELQKCTTVSEEKILCSLEKPIYNLNIKRSLCKMNLIDSEANTPTCRSQVSTCSEKWIKLHDNNKWLYACCNECTVRIFCPAGVTIKTIYHNGIVDLGQGCTLKSDSFTIYAHNKLFNELNISTAINVSQQKSILNTIINTSEDSEFLPKMEDSWNEIQTKINFIKEQSSKPLSIHDIHHYALVYIILVVTIVVGSLTIYWRMKRGGPELAASPPAPGGQSAVPPAPGGQGAPAAGREGEPAPTSDSVSEVVVSRVQCVSELPKKVNECV</sequence>
<keyword evidence="5" id="KW-1185">Reference proteome</keyword>
<dbReference type="Pfam" id="PF12259">
    <property type="entry name" value="Baculo_F"/>
    <property type="match status" value="1"/>
</dbReference>
<dbReference type="InterPro" id="IPR043502">
    <property type="entry name" value="DNA/RNA_pol_sf"/>
</dbReference>
<dbReference type="SUPFAM" id="SSF56672">
    <property type="entry name" value="DNA/RNA polymerases"/>
    <property type="match status" value="1"/>
</dbReference>
<reference evidence="4" key="1">
    <citation type="submission" date="2020-11" db="EMBL/GenBank/DDBJ databases">
        <authorList>
            <person name="Whiteford S."/>
        </authorList>
    </citation>
    <scope>NUCLEOTIDE SEQUENCE</scope>
</reference>
<keyword evidence="2" id="KW-1133">Transmembrane helix</keyword>
<evidence type="ECO:0000259" key="3">
    <source>
        <dbReference type="PROSITE" id="PS50994"/>
    </source>
</evidence>
<feature type="domain" description="Integrase catalytic" evidence="3">
    <location>
        <begin position="1491"/>
        <end position="1683"/>
    </location>
</feature>
<evidence type="ECO:0000256" key="1">
    <source>
        <dbReference type="SAM" id="MobiDB-lite"/>
    </source>
</evidence>
<gene>
    <name evidence="4" type="ORF">PLXY2_LOCUS4592</name>
</gene>
<evidence type="ECO:0000256" key="2">
    <source>
        <dbReference type="SAM" id="Phobius"/>
    </source>
</evidence>
<dbReference type="InterPro" id="IPR000477">
    <property type="entry name" value="RT_dom"/>
</dbReference>
<dbReference type="Gene3D" id="3.10.10.10">
    <property type="entry name" value="HIV Type 1 Reverse Transcriptase, subunit A, domain 1"/>
    <property type="match status" value="1"/>
</dbReference>
<dbReference type="InterPro" id="IPR043128">
    <property type="entry name" value="Rev_trsase/Diguanyl_cyclase"/>
</dbReference>
<dbReference type="InterPro" id="IPR036397">
    <property type="entry name" value="RNaseH_sf"/>
</dbReference>
<feature type="region of interest" description="Disordered" evidence="1">
    <location>
        <begin position="1799"/>
        <end position="1818"/>
    </location>
</feature>
<dbReference type="InterPro" id="IPR012337">
    <property type="entry name" value="RNaseH-like_sf"/>
</dbReference>
<dbReference type="Gene3D" id="3.30.420.10">
    <property type="entry name" value="Ribonuclease H-like superfamily/Ribonuclease H"/>
    <property type="match status" value="1"/>
</dbReference>
<dbReference type="GO" id="GO:0042575">
    <property type="term" value="C:DNA polymerase complex"/>
    <property type="evidence" value="ECO:0007669"/>
    <property type="project" value="UniProtKB-ARBA"/>
</dbReference>
<feature type="compositionally biased region" description="Polar residues" evidence="1">
    <location>
        <begin position="1799"/>
        <end position="1811"/>
    </location>
</feature>
<name>A0A8S4E7E9_PLUXY</name>
<dbReference type="PANTHER" id="PTHR47331">
    <property type="entry name" value="PHD-TYPE DOMAIN-CONTAINING PROTEIN"/>
    <property type="match status" value="1"/>
</dbReference>
<evidence type="ECO:0000313" key="4">
    <source>
        <dbReference type="EMBL" id="CAG9111572.1"/>
    </source>
</evidence>
<accession>A0A8S4E7E9</accession>
<dbReference type="GO" id="GO:0071897">
    <property type="term" value="P:DNA biosynthetic process"/>
    <property type="evidence" value="ECO:0007669"/>
    <property type="project" value="UniProtKB-ARBA"/>
</dbReference>
<feature type="compositionally biased region" description="Low complexity" evidence="1">
    <location>
        <begin position="2407"/>
        <end position="2424"/>
    </location>
</feature>
<feature type="region of interest" description="Disordered" evidence="1">
    <location>
        <begin position="381"/>
        <end position="405"/>
    </location>
</feature>
<keyword evidence="2" id="KW-0812">Transmembrane</keyword>
<dbReference type="GO" id="GO:0015074">
    <property type="term" value="P:DNA integration"/>
    <property type="evidence" value="ECO:0007669"/>
    <property type="project" value="InterPro"/>
</dbReference>
<dbReference type="PROSITE" id="PS50994">
    <property type="entry name" value="INTEGRASE"/>
    <property type="match status" value="1"/>
</dbReference>
<organism evidence="4 5">
    <name type="scientific">Plutella xylostella</name>
    <name type="common">Diamondback moth</name>
    <name type="synonym">Plutella maculipennis</name>
    <dbReference type="NCBI Taxonomy" id="51655"/>
    <lineage>
        <taxon>Eukaryota</taxon>
        <taxon>Metazoa</taxon>
        <taxon>Ecdysozoa</taxon>
        <taxon>Arthropoda</taxon>
        <taxon>Hexapoda</taxon>
        <taxon>Insecta</taxon>
        <taxon>Pterygota</taxon>
        <taxon>Neoptera</taxon>
        <taxon>Endopterygota</taxon>
        <taxon>Lepidoptera</taxon>
        <taxon>Glossata</taxon>
        <taxon>Ditrysia</taxon>
        <taxon>Yponomeutoidea</taxon>
        <taxon>Plutellidae</taxon>
        <taxon>Plutella</taxon>
    </lineage>
</organism>
<evidence type="ECO:0000313" key="5">
    <source>
        <dbReference type="Proteomes" id="UP000653454"/>
    </source>
</evidence>
<dbReference type="InterPro" id="IPR008042">
    <property type="entry name" value="Retrotrans_Pao"/>
</dbReference>
<dbReference type="Pfam" id="PF17921">
    <property type="entry name" value="Integrase_H2C2"/>
    <property type="match status" value="1"/>
</dbReference>
<dbReference type="EMBL" id="CAJHNJ030000013">
    <property type="protein sequence ID" value="CAG9111572.1"/>
    <property type="molecule type" value="Genomic_DNA"/>
</dbReference>
<dbReference type="Pfam" id="PF18701">
    <property type="entry name" value="DUF5641"/>
    <property type="match status" value="1"/>
</dbReference>
<dbReference type="Pfam" id="PF00078">
    <property type="entry name" value="RVT_1"/>
    <property type="match status" value="1"/>
</dbReference>
<dbReference type="InterPro" id="IPR001584">
    <property type="entry name" value="Integrase_cat-core"/>
</dbReference>
<dbReference type="InterPro" id="IPR022048">
    <property type="entry name" value="Envelope_fusion-like"/>
</dbReference>
<dbReference type="InterPro" id="IPR040676">
    <property type="entry name" value="DUF5641"/>
</dbReference>
<dbReference type="GO" id="GO:0003676">
    <property type="term" value="F:nucleic acid binding"/>
    <property type="evidence" value="ECO:0007669"/>
    <property type="project" value="InterPro"/>
</dbReference>
<feature type="transmembrane region" description="Helical" evidence="2">
    <location>
        <begin position="2353"/>
        <end position="2376"/>
    </location>
</feature>
<dbReference type="SUPFAM" id="SSF53098">
    <property type="entry name" value="Ribonuclease H-like"/>
    <property type="match status" value="1"/>
</dbReference>
<dbReference type="Pfam" id="PF03564">
    <property type="entry name" value="DUF1759"/>
    <property type="match status" value="1"/>
</dbReference>
<comment type="caution">
    <text evidence="4">The sequence shown here is derived from an EMBL/GenBank/DDBJ whole genome shotgun (WGS) entry which is preliminary data.</text>
</comment>
<keyword evidence="2" id="KW-0472">Membrane</keyword>
<dbReference type="Gene3D" id="3.30.70.270">
    <property type="match status" value="1"/>
</dbReference>